<evidence type="ECO:0000313" key="6">
    <source>
        <dbReference type="RefSeq" id="XP_028262899.1"/>
    </source>
</evidence>
<dbReference type="AlphaFoldDB" id="A0A6P7IQA8"/>
<name>A0A6P7IQA8_9TELE</name>
<dbReference type="InParanoid" id="A0A6P7IQA8"/>
<dbReference type="InterPro" id="IPR006703">
    <property type="entry name" value="G_AIG1"/>
</dbReference>
<proteinExistence type="inferred from homology"/>
<dbReference type="PANTHER" id="PTHR10903:SF62">
    <property type="entry name" value="GTPASE IMAP FAMILY MEMBER 4-LIKE-RELATED"/>
    <property type="match status" value="1"/>
</dbReference>
<evidence type="ECO:0000313" key="5">
    <source>
        <dbReference type="Proteomes" id="UP000515145"/>
    </source>
</evidence>
<dbReference type="SUPFAM" id="SSF52540">
    <property type="entry name" value="P-loop containing nucleoside triphosphate hydrolases"/>
    <property type="match status" value="1"/>
</dbReference>
<comment type="similarity">
    <text evidence="1">Belongs to the TRAFAC class TrmE-Era-EngA-EngB-Septin-like GTPase superfamily. AIG1/Toc34/Toc159-like paraseptin GTPase family. IAN subfamily.</text>
</comment>
<dbReference type="Pfam" id="PF04548">
    <property type="entry name" value="AIG1"/>
    <property type="match status" value="1"/>
</dbReference>
<keyword evidence="3" id="KW-0342">GTP-binding</keyword>
<evidence type="ECO:0000259" key="4">
    <source>
        <dbReference type="PROSITE" id="PS51720"/>
    </source>
</evidence>
<dbReference type="OrthoDB" id="425923at2759"/>
<protein>
    <submittedName>
        <fullName evidence="6">GTPase IMAP family member 7-like</fullName>
    </submittedName>
</protein>
<evidence type="ECO:0000256" key="1">
    <source>
        <dbReference type="ARBA" id="ARBA00008535"/>
    </source>
</evidence>
<gene>
    <name evidence="6" type="primary">LOC114436673</name>
</gene>
<organism evidence="5 6">
    <name type="scientific">Parambassis ranga</name>
    <name type="common">Indian glassy fish</name>
    <dbReference type="NCBI Taxonomy" id="210632"/>
    <lineage>
        <taxon>Eukaryota</taxon>
        <taxon>Metazoa</taxon>
        <taxon>Chordata</taxon>
        <taxon>Craniata</taxon>
        <taxon>Vertebrata</taxon>
        <taxon>Euteleostomi</taxon>
        <taxon>Actinopterygii</taxon>
        <taxon>Neopterygii</taxon>
        <taxon>Teleostei</taxon>
        <taxon>Neoteleostei</taxon>
        <taxon>Acanthomorphata</taxon>
        <taxon>Ovalentaria</taxon>
        <taxon>Ambassidae</taxon>
        <taxon>Parambassis</taxon>
    </lineage>
</organism>
<dbReference type="GeneID" id="114436673"/>
<evidence type="ECO:0000256" key="2">
    <source>
        <dbReference type="ARBA" id="ARBA00022741"/>
    </source>
</evidence>
<keyword evidence="5" id="KW-1185">Reference proteome</keyword>
<dbReference type="InterPro" id="IPR027417">
    <property type="entry name" value="P-loop_NTPase"/>
</dbReference>
<feature type="domain" description="AIG1-type G" evidence="4">
    <location>
        <begin position="3"/>
        <end position="209"/>
    </location>
</feature>
<dbReference type="RefSeq" id="XP_028262899.1">
    <property type="nucleotide sequence ID" value="XM_028407098.1"/>
</dbReference>
<dbReference type="GO" id="GO:0005525">
    <property type="term" value="F:GTP binding"/>
    <property type="evidence" value="ECO:0007669"/>
    <property type="project" value="UniProtKB-KW"/>
</dbReference>
<evidence type="ECO:0000256" key="3">
    <source>
        <dbReference type="ARBA" id="ARBA00023134"/>
    </source>
</evidence>
<keyword evidence="2" id="KW-0547">Nucleotide-binding</keyword>
<dbReference type="Proteomes" id="UP000515145">
    <property type="component" value="Chromosome 5"/>
</dbReference>
<dbReference type="PROSITE" id="PS51720">
    <property type="entry name" value="G_AIG1"/>
    <property type="match status" value="1"/>
</dbReference>
<dbReference type="FunFam" id="3.40.50.300:FF:000366">
    <property type="entry name" value="GTPase, IMAP family member 2"/>
    <property type="match status" value="1"/>
</dbReference>
<dbReference type="InterPro" id="IPR045058">
    <property type="entry name" value="GIMA/IAN/Toc"/>
</dbReference>
<sequence length="209" mass="23513">MSASHLRIILLGKTRTGKSSLANTILGESVFESHHGTDSGTTVCQTETREAHGRTITITDTPGLFGSHMSEESKEKLALIKGITECSPGPHVFLILLKVEVFTVDENESISEIERSFSEEAFKHAVVVFTHGNQLHGGMKIEEFVGENEKLRDLLQKCGGRCHVVDNKRWNNNQQDEYRNNQVQVKALLNTIDRMIEESRGKERRLLQQ</sequence>
<dbReference type="PANTHER" id="PTHR10903">
    <property type="entry name" value="GTPASE, IMAP FAMILY MEMBER-RELATED"/>
    <property type="match status" value="1"/>
</dbReference>
<accession>A0A6P7IQA8</accession>
<dbReference type="Gene3D" id="3.40.50.300">
    <property type="entry name" value="P-loop containing nucleotide triphosphate hydrolases"/>
    <property type="match status" value="1"/>
</dbReference>
<reference evidence="6" key="1">
    <citation type="submission" date="2025-08" db="UniProtKB">
        <authorList>
            <consortium name="RefSeq"/>
        </authorList>
    </citation>
    <scope>IDENTIFICATION</scope>
</reference>